<protein>
    <submittedName>
        <fullName evidence="2">Uncharacterized protein</fullName>
    </submittedName>
</protein>
<organism evidence="2">
    <name type="scientific">Dichomitus squalens</name>
    <dbReference type="NCBI Taxonomy" id="114155"/>
    <lineage>
        <taxon>Eukaryota</taxon>
        <taxon>Fungi</taxon>
        <taxon>Dikarya</taxon>
        <taxon>Basidiomycota</taxon>
        <taxon>Agaricomycotina</taxon>
        <taxon>Agaricomycetes</taxon>
        <taxon>Polyporales</taxon>
        <taxon>Polyporaceae</taxon>
        <taxon>Dichomitus</taxon>
    </lineage>
</organism>
<reference evidence="2" key="1">
    <citation type="submission" date="2019-01" db="EMBL/GenBank/DDBJ databases">
        <title>Draft genome sequences of three monokaryotic isolates of the white-rot basidiomycete fungus Dichomitus squalens.</title>
        <authorList>
            <consortium name="DOE Joint Genome Institute"/>
            <person name="Lopez S.C."/>
            <person name="Andreopoulos B."/>
            <person name="Pangilinan J."/>
            <person name="Lipzen A."/>
            <person name="Riley R."/>
            <person name="Ahrendt S."/>
            <person name="Ng V."/>
            <person name="Barry K."/>
            <person name="Daum C."/>
            <person name="Grigoriev I.V."/>
            <person name="Hilden K.S."/>
            <person name="Makela M.R."/>
            <person name="de Vries R.P."/>
        </authorList>
    </citation>
    <scope>NUCLEOTIDE SEQUENCE [LARGE SCALE GENOMIC DNA]</scope>
    <source>
        <strain evidence="2">OM18370.1</strain>
    </source>
</reference>
<name>A0A4Q9MZY7_9APHY</name>
<proteinExistence type="predicted"/>
<dbReference type="AlphaFoldDB" id="A0A4Q9MZY7"/>
<evidence type="ECO:0000256" key="1">
    <source>
        <dbReference type="SAM" id="MobiDB-lite"/>
    </source>
</evidence>
<feature type="region of interest" description="Disordered" evidence="1">
    <location>
        <begin position="1"/>
        <end position="34"/>
    </location>
</feature>
<evidence type="ECO:0000313" key="2">
    <source>
        <dbReference type="EMBL" id="TBU33395.1"/>
    </source>
</evidence>
<gene>
    <name evidence="2" type="ORF">BD311DRAFT_434145</name>
</gene>
<dbReference type="EMBL" id="ML143391">
    <property type="protein sequence ID" value="TBU33395.1"/>
    <property type="molecule type" value="Genomic_DNA"/>
</dbReference>
<feature type="compositionally biased region" description="Polar residues" evidence="1">
    <location>
        <begin position="1"/>
        <end position="21"/>
    </location>
</feature>
<sequence>MSSSDFSPRSGTNCPPSSCGTSELPLRGGRSHGARPGRIRCSAYVHIHVSTSTATPRKPGGAQHSFAAASVARQAGHARIACPTNSKSTCTRYQDSLPGRIRSWEREAHDRHIPGAHAAYNKCMCVAAQAFAHSVAIAIAAAVRRAMPSAAGVEHDIDMPCSPFTYVSRSICSIFACEDAAGPVAPAAT</sequence>
<dbReference type="Proteomes" id="UP000292957">
    <property type="component" value="Unassembled WGS sequence"/>
</dbReference>
<accession>A0A4Q9MZY7</accession>